<feature type="compositionally biased region" description="Acidic residues" evidence="1">
    <location>
        <begin position="481"/>
        <end position="491"/>
    </location>
</feature>
<evidence type="ECO:0000256" key="1">
    <source>
        <dbReference type="SAM" id="MobiDB-lite"/>
    </source>
</evidence>
<evidence type="ECO:0000259" key="2">
    <source>
        <dbReference type="PROSITE" id="PS51205"/>
    </source>
</evidence>
<reference evidence="3" key="1">
    <citation type="submission" date="2019-06" db="EMBL/GenBank/DDBJ databases">
        <authorList>
            <person name="Zheng W."/>
        </authorList>
    </citation>
    <scope>NUCLEOTIDE SEQUENCE</scope>
    <source>
        <strain evidence="3">QDHG01</strain>
    </source>
</reference>
<dbReference type="OrthoDB" id="288948at2759"/>
<proteinExistence type="predicted"/>
<dbReference type="EMBL" id="RRYP01017968">
    <property type="protein sequence ID" value="TNV73847.1"/>
    <property type="molecule type" value="Genomic_DNA"/>
</dbReference>
<feature type="region of interest" description="Disordered" evidence="1">
    <location>
        <begin position="474"/>
        <end position="530"/>
    </location>
</feature>
<name>A0A8J8SWW9_HALGN</name>
<accession>A0A8J8SWW9</accession>
<dbReference type="SUPFAM" id="SSF109993">
    <property type="entry name" value="VPS9 domain"/>
    <property type="match status" value="1"/>
</dbReference>
<protein>
    <recommendedName>
        <fullName evidence="2">VPS9 domain-containing protein</fullName>
    </recommendedName>
</protein>
<dbReference type="InterPro" id="IPR051248">
    <property type="entry name" value="UPF0507/Ank_repeat_27"/>
</dbReference>
<dbReference type="Gene3D" id="1.20.1050.80">
    <property type="entry name" value="VPS9 domain"/>
    <property type="match status" value="1"/>
</dbReference>
<feature type="compositionally biased region" description="Low complexity" evidence="1">
    <location>
        <begin position="494"/>
        <end position="504"/>
    </location>
</feature>
<organism evidence="3 4">
    <name type="scientific">Halteria grandinella</name>
    <dbReference type="NCBI Taxonomy" id="5974"/>
    <lineage>
        <taxon>Eukaryota</taxon>
        <taxon>Sar</taxon>
        <taxon>Alveolata</taxon>
        <taxon>Ciliophora</taxon>
        <taxon>Intramacronucleata</taxon>
        <taxon>Spirotrichea</taxon>
        <taxon>Stichotrichia</taxon>
        <taxon>Sporadotrichida</taxon>
        <taxon>Halteriidae</taxon>
        <taxon>Halteria</taxon>
    </lineage>
</organism>
<dbReference type="PANTHER" id="PTHR24170">
    <property type="entry name" value="ANKYRIN REPEAT DOMAIN-CONTAINING PROTEIN 27"/>
    <property type="match status" value="1"/>
</dbReference>
<sequence>MQILNHCKFQQEWLNFFKKNLENISGIYWADKLIDYLEDPAELEYNSQKFRSQVYYLKYQRQELMSSQMRNRLVHQQKQYSNGRSSEDFGSLHGISARLAAGSLQSRFTGAPANNNLIQQQSGELNFNNQRVDASASQFKNANGRMEVREYDPIEELYVSEGEDNAGLITERIQELDENLVRFLYSVDEHNKAQQLTLESMTVPTRQLFDVIKSQLLNPDHPLALLASRFAYYYVKHYTYQLLFDEKSNDFYLAKSATSTDIKFVSESERAIIEGRIKVRDNFCDYGNEDGENIVVTQQSMDEDEEQAFQEFRNNLLTQENKIRETSINSSFKDKIKRPTFSKTASEKKKTNSRYSVSKVQMFHKSAQEAILEVKQFLCLMYGAIVRFYNTTLKLSVLESMKEDLIDLITRMVFNEPMSHLVTAMCRMCTKDEERVYMMKVVELSGVGTQEIGLPKEFMLNEHSGVREVYQRQYGKAGVMQDEEEQDEDGDVGGSSSSNKRGGSFKQAQGVLMGEGGTTNHSPTDQRRLGMESAITEVNEEDEEERKETFNSHHHRASTIDMRDLTIVIQQKSSQSEPEVLMKLIEERLAETPYKTPINILKGLRSAKGPIDKARCVAQMSDSIVNSVNQFWQGLEMKENDLTIAADQLIMIYIYILLQQTQLQDIFAQIKFVNEFLTPYVKNSKLGYCMTTLEIAVTQINMLSREELIMPISSDSHKPSESDAFFNSASNLRHQITEARKSFNQSLRESVASSSRAMSLLIDKDLNHQYVYSQSRTGSNLSQSYSQLKELKMVAIKPL</sequence>
<dbReference type="Pfam" id="PF02204">
    <property type="entry name" value="VPS9"/>
    <property type="match status" value="1"/>
</dbReference>
<keyword evidence="4" id="KW-1185">Reference proteome</keyword>
<dbReference type="InterPro" id="IPR003123">
    <property type="entry name" value="VPS9"/>
</dbReference>
<dbReference type="Proteomes" id="UP000785679">
    <property type="component" value="Unassembled WGS sequence"/>
</dbReference>
<gene>
    <name evidence="3" type="ORF">FGO68_gene8005</name>
</gene>
<dbReference type="AlphaFoldDB" id="A0A8J8SWW9"/>
<dbReference type="InterPro" id="IPR037191">
    <property type="entry name" value="VPS9_dom_sf"/>
</dbReference>
<evidence type="ECO:0000313" key="4">
    <source>
        <dbReference type="Proteomes" id="UP000785679"/>
    </source>
</evidence>
<feature type="domain" description="VPS9" evidence="2">
    <location>
        <begin position="544"/>
        <end position="709"/>
    </location>
</feature>
<comment type="caution">
    <text evidence="3">The sequence shown here is derived from an EMBL/GenBank/DDBJ whole genome shotgun (WGS) entry which is preliminary data.</text>
</comment>
<dbReference type="PROSITE" id="PS51205">
    <property type="entry name" value="VPS9"/>
    <property type="match status" value="1"/>
</dbReference>
<evidence type="ECO:0000313" key="3">
    <source>
        <dbReference type="EMBL" id="TNV73847.1"/>
    </source>
</evidence>